<evidence type="ECO:0000256" key="1">
    <source>
        <dbReference type="ARBA" id="ARBA00022670"/>
    </source>
</evidence>
<dbReference type="FunFam" id="3.10.20.370:FF:000003">
    <property type="entry name" value="Transposon Tf2-6 polyprotein"/>
    <property type="match status" value="1"/>
</dbReference>
<dbReference type="FunFam" id="1.10.340.70:FF:000017">
    <property type="entry name" value="Uncharacterized protein"/>
    <property type="match status" value="1"/>
</dbReference>
<dbReference type="GO" id="GO:0006508">
    <property type="term" value="P:proteolysis"/>
    <property type="evidence" value="ECO:0007669"/>
    <property type="project" value="UniProtKB-KW"/>
</dbReference>
<feature type="domain" description="Integrase catalytic" evidence="16">
    <location>
        <begin position="281"/>
        <end position="440"/>
    </location>
</feature>
<protein>
    <recommendedName>
        <fullName evidence="15">Gypsy retrotransposon integrase-like protein 1</fullName>
    </recommendedName>
</protein>
<keyword evidence="18" id="KW-1185">Reference proteome</keyword>
<evidence type="ECO:0000256" key="6">
    <source>
        <dbReference type="ARBA" id="ARBA00022750"/>
    </source>
</evidence>
<dbReference type="PANTHER" id="PTHR37984:SF15">
    <property type="entry name" value="INTEGRASE CATALYTIC DOMAIN-CONTAINING PROTEIN"/>
    <property type="match status" value="1"/>
</dbReference>
<dbReference type="InterPro" id="IPR001584">
    <property type="entry name" value="Integrase_cat-core"/>
</dbReference>
<sequence>MSKQFVVHCDASDCAYGAVLLQKDREGNLKPCGYLSRKFNDVEKRWPIWEREALAILRALECWRHLLEGSGTPFEVWSDHKNLQYLRSPRKLSPKQMRWAQYFSRFDFQLKFFQGKHNVLADALSRMPQHEVGPQDSEGGIFSDKQWSLAVTTRAQAERENKLTAVKAEGETWEKELKQAYQGDAWLISNEGKGELHGGLMFVNKKLYIPEMLRPEMLKRYHDSKGAGHLGLTKTIKLLARQCWWPGMRGDVKSHIAKCDLCAENKTTPGKPQGLLQTVVEPTRPWECIAMDFVGELPPSRGCRYIWTVLDLFSKQAHFVPLQKLPSAEKLAELYIKHIYRLHGCPEKVISDRGVQFTARFWGKFLQMLGAERSLSSAFHPMTNGGVERTQQTLGQFLRIYSNRRQNDWADLLPFAEVAFNGATHSATGRSPFEIVYGQEVAPFPKLPEWKEEGEFEGREWQTRIRAGWQDVAAALRETQRKYKLFADRKRREGETIEEEDLVWLSTKNLSLGFPSKKLSPRYIGPFRVSKRINEVTYQLKLPKDLGKVHPVFHCSLLKKYRGTLDNGES</sequence>
<keyword evidence="7" id="KW-0255">Endonuclease</keyword>
<dbReference type="GO" id="GO:0046872">
    <property type="term" value="F:metal ion binding"/>
    <property type="evidence" value="ECO:0007669"/>
    <property type="project" value="UniProtKB-KW"/>
</dbReference>
<dbReference type="PROSITE" id="PS50994">
    <property type="entry name" value="INTEGRASE"/>
    <property type="match status" value="1"/>
</dbReference>
<dbReference type="InParanoid" id="A0A803T4V2"/>
<keyword evidence="3" id="KW-0548">Nucleotidyltransferase</keyword>
<evidence type="ECO:0000256" key="3">
    <source>
        <dbReference type="ARBA" id="ARBA00022695"/>
    </source>
</evidence>
<dbReference type="InterPro" id="IPR043502">
    <property type="entry name" value="DNA/RNA_pol_sf"/>
</dbReference>
<dbReference type="GO" id="GO:0006310">
    <property type="term" value="P:DNA recombination"/>
    <property type="evidence" value="ECO:0007669"/>
    <property type="project" value="UniProtKB-KW"/>
</dbReference>
<dbReference type="AlphaFoldDB" id="A0A803T4V2"/>
<evidence type="ECO:0000256" key="2">
    <source>
        <dbReference type="ARBA" id="ARBA00022679"/>
    </source>
</evidence>
<evidence type="ECO:0000256" key="12">
    <source>
        <dbReference type="ARBA" id="ARBA00022932"/>
    </source>
</evidence>
<dbReference type="PANTHER" id="PTHR37984">
    <property type="entry name" value="PROTEIN CBG26694"/>
    <property type="match status" value="1"/>
</dbReference>
<evidence type="ECO:0000256" key="9">
    <source>
        <dbReference type="ARBA" id="ARBA00022842"/>
    </source>
</evidence>
<keyword evidence="8" id="KW-0378">Hydrolase</keyword>
<dbReference type="InterPro" id="IPR056924">
    <property type="entry name" value="SH3_Tf2-1"/>
</dbReference>
<dbReference type="Pfam" id="PF17917">
    <property type="entry name" value="RT_RNaseH"/>
    <property type="match status" value="1"/>
</dbReference>
<keyword evidence="5" id="KW-0479">Metal-binding</keyword>
<accession>A0A803T4V2</accession>
<evidence type="ECO:0000256" key="13">
    <source>
        <dbReference type="ARBA" id="ARBA00023125"/>
    </source>
</evidence>
<evidence type="ECO:0000256" key="7">
    <source>
        <dbReference type="ARBA" id="ARBA00022759"/>
    </source>
</evidence>
<dbReference type="CDD" id="cd09274">
    <property type="entry name" value="RNase_HI_RT_Ty3"/>
    <property type="match status" value="1"/>
</dbReference>
<keyword evidence="14" id="KW-0233">DNA recombination</keyword>
<dbReference type="InterPro" id="IPR036397">
    <property type="entry name" value="RNaseH_sf"/>
</dbReference>
<dbReference type="InterPro" id="IPR041588">
    <property type="entry name" value="Integrase_H2C2"/>
</dbReference>
<name>A0A803T4V2_ANOCA</name>
<keyword evidence="6" id="KW-0064">Aspartyl protease</keyword>
<dbReference type="InterPro" id="IPR041373">
    <property type="entry name" value="RT_RNaseH"/>
</dbReference>
<dbReference type="Proteomes" id="UP000001646">
    <property type="component" value="Unplaced"/>
</dbReference>
<keyword evidence="12" id="KW-0239">DNA-directed DNA polymerase</keyword>
<dbReference type="Pfam" id="PF17921">
    <property type="entry name" value="Integrase_H2C2"/>
    <property type="match status" value="1"/>
</dbReference>
<reference evidence="17" key="2">
    <citation type="submission" date="2025-08" db="UniProtKB">
        <authorList>
            <consortium name="Ensembl"/>
        </authorList>
    </citation>
    <scope>IDENTIFICATION</scope>
</reference>
<evidence type="ECO:0000256" key="4">
    <source>
        <dbReference type="ARBA" id="ARBA00022722"/>
    </source>
</evidence>
<dbReference type="Pfam" id="PF00665">
    <property type="entry name" value="rve"/>
    <property type="match status" value="1"/>
</dbReference>
<evidence type="ECO:0000256" key="5">
    <source>
        <dbReference type="ARBA" id="ARBA00022723"/>
    </source>
</evidence>
<evidence type="ECO:0000256" key="8">
    <source>
        <dbReference type="ARBA" id="ARBA00022801"/>
    </source>
</evidence>
<keyword evidence="9" id="KW-0460">Magnesium</keyword>
<dbReference type="GO" id="GO:0003887">
    <property type="term" value="F:DNA-directed DNA polymerase activity"/>
    <property type="evidence" value="ECO:0007669"/>
    <property type="project" value="UniProtKB-KW"/>
</dbReference>
<dbReference type="InterPro" id="IPR050951">
    <property type="entry name" value="Retrovirus_Pol_polyprotein"/>
</dbReference>
<evidence type="ECO:0000256" key="14">
    <source>
        <dbReference type="ARBA" id="ARBA00023172"/>
    </source>
</evidence>
<dbReference type="GO" id="GO:0003677">
    <property type="term" value="F:DNA binding"/>
    <property type="evidence" value="ECO:0007669"/>
    <property type="project" value="UniProtKB-KW"/>
</dbReference>
<dbReference type="Gene3D" id="3.10.20.370">
    <property type="match status" value="1"/>
</dbReference>
<dbReference type="GO" id="GO:0015074">
    <property type="term" value="P:DNA integration"/>
    <property type="evidence" value="ECO:0007669"/>
    <property type="project" value="UniProtKB-KW"/>
</dbReference>
<reference evidence="17" key="1">
    <citation type="submission" date="2009-12" db="EMBL/GenBank/DDBJ databases">
        <title>The Genome Sequence of Anolis carolinensis (Green Anole Lizard).</title>
        <authorList>
            <consortium name="The Genome Sequencing Platform"/>
            <person name="Di Palma F."/>
            <person name="Alfoldi J."/>
            <person name="Heiman D."/>
            <person name="Young S."/>
            <person name="Grabherr M."/>
            <person name="Johnson J."/>
            <person name="Lander E.S."/>
            <person name="Lindblad-Toh K."/>
        </authorList>
    </citation>
    <scope>NUCLEOTIDE SEQUENCE [LARGE SCALE GENOMIC DNA]</scope>
    <source>
        <strain evidence="17">JBL SC #1</strain>
    </source>
</reference>
<evidence type="ECO:0000313" key="18">
    <source>
        <dbReference type="Proteomes" id="UP000001646"/>
    </source>
</evidence>
<dbReference type="SUPFAM" id="SSF56672">
    <property type="entry name" value="DNA/RNA polymerases"/>
    <property type="match status" value="1"/>
</dbReference>
<evidence type="ECO:0000256" key="15">
    <source>
        <dbReference type="ARBA" id="ARBA00039658"/>
    </source>
</evidence>
<evidence type="ECO:0000256" key="10">
    <source>
        <dbReference type="ARBA" id="ARBA00022908"/>
    </source>
</evidence>
<dbReference type="SUPFAM" id="SSF53098">
    <property type="entry name" value="Ribonuclease H-like"/>
    <property type="match status" value="1"/>
</dbReference>
<evidence type="ECO:0000256" key="11">
    <source>
        <dbReference type="ARBA" id="ARBA00022918"/>
    </source>
</evidence>
<keyword evidence="10" id="KW-0229">DNA integration</keyword>
<dbReference type="GO" id="GO:0004519">
    <property type="term" value="F:endonuclease activity"/>
    <property type="evidence" value="ECO:0007669"/>
    <property type="project" value="UniProtKB-KW"/>
</dbReference>
<dbReference type="GeneTree" id="ENSGT01040000240511"/>
<keyword evidence="11" id="KW-0695">RNA-directed DNA polymerase</keyword>
<proteinExistence type="predicted"/>
<keyword evidence="1" id="KW-0645">Protease</keyword>
<evidence type="ECO:0000259" key="16">
    <source>
        <dbReference type="PROSITE" id="PS50994"/>
    </source>
</evidence>
<keyword evidence="2" id="KW-0808">Transferase</keyword>
<dbReference type="InterPro" id="IPR012337">
    <property type="entry name" value="RNaseH-like_sf"/>
</dbReference>
<evidence type="ECO:0000313" key="17">
    <source>
        <dbReference type="Ensembl" id="ENSACAP00000030242.1"/>
    </source>
</evidence>
<dbReference type="Gene3D" id="3.30.420.10">
    <property type="entry name" value="Ribonuclease H-like superfamily/Ribonuclease H"/>
    <property type="match status" value="1"/>
</dbReference>
<dbReference type="Pfam" id="PF24626">
    <property type="entry name" value="SH3_Tf2-1"/>
    <property type="match status" value="1"/>
</dbReference>
<keyword evidence="4" id="KW-0540">Nuclease</keyword>
<dbReference type="Ensembl" id="ENSACAT00000047515.1">
    <property type="protein sequence ID" value="ENSACAP00000030242.1"/>
    <property type="gene ID" value="ENSACAG00000040179.1"/>
</dbReference>
<keyword evidence="13" id="KW-0238">DNA-binding</keyword>
<organism evidence="17 18">
    <name type="scientific">Anolis carolinensis</name>
    <name type="common">Green anole</name>
    <name type="synonym">American chameleon</name>
    <dbReference type="NCBI Taxonomy" id="28377"/>
    <lineage>
        <taxon>Eukaryota</taxon>
        <taxon>Metazoa</taxon>
        <taxon>Chordata</taxon>
        <taxon>Craniata</taxon>
        <taxon>Vertebrata</taxon>
        <taxon>Euteleostomi</taxon>
        <taxon>Lepidosauria</taxon>
        <taxon>Squamata</taxon>
        <taxon>Bifurcata</taxon>
        <taxon>Unidentata</taxon>
        <taxon>Episquamata</taxon>
        <taxon>Toxicofera</taxon>
        <taxon>Iguania</taxon>
        <taxon>Dactyloidae</taxon>
        <taxon>Anolis</taxon>
    </lineage>
</organism>
<dbReference type="Gene3D" id="1.10.340.70">
    <property type="match status" value="1"/>
</dbReference>
<dbReference type="GO" id="GO:0003964">
    <property type="term" value="F:RNA-directed DNA polymerase activity"/>
    <property type="evidence" value="ECO:0007669"/>
    <property type="project" value="UniProtKB-KW"/>
</dbReference>
<dbReference type="FunFam" id="3.30.420.10:FF:000032">
    <property type="entry name" value="Retrovirus-related Pol polyprotein from transposon 297-like Protein"/>
    <property type="match status" value="1"/>
</dbReference>
<reference evidence="17" key="3">
    <citation type="submission" date="2025-09" db="UniProtKB">
        <authorList>
            <consortium name="Ensembl"/>
        </authorList>
    </citation>
    <scope>IDENTIFICATION</scope>
</reference>
<dbReference type="GO" id="GO:0004190">
    <property type="term" value="F:aspartic-type endopeptidase activity"/>
    <property type="evidence" value="ECO:0007669"/>
    <property type="project" value="UniProtKB-KW"/>
</dbReference>